<dbReference type="FunCoup" id="C5DLZ1">
    <property type="interactions" value="375"/>
</dbReference>
<dbReference type="GO" id="GO:0005840">
    <property type="term" value="C:ribosome"/>
    <property type="evidence" value="ECO:0007669"/>
    <property type="project" value="UniProtKB-KW"/>
</dbReference>
<dbReference type="GO" id="GO:0003735">
    <property type="term" value="F:structural constituent of ribosome"/>
    <property type="evidence" value="ECO:0007669"/>
    <property type="project" value="InterPro"/>
</dbReference>
<dbReference type="STRING" id="559295.C5DLZ1"/>
<evidence type="ECO:0000256" key="5">
    <source>
        <dbReference type="SAM" id="MobiDB-lite"/>
    </source>
</evidence>
<dbReference type="OMA" id="KTFGPHP"/>
<sequence>MRGIRMQSSQSKALSGAALPPAFTLATLRSFPSLEPLTFVPVPASVLDAPLRRDILWKAVVYENDNKRVGSSNPPGRSENGYSRRKLLPQKGSGKARAGDANSPTRHNGARALARSAPNDYTTKLPQKVYSQAFINALSYQYRRGNLFIIGGTHSLCETHDLDVNELEVLPTSLENDDGELVFEKFLQEHELQKQNLLFVINAPRGGLFRYSEPFKENVNIVQKEFVDVNDILKARRIFIELEALEYLAVTHSI</sequence>
<reference evidence="6 7" key="1">
    <citation type="journal article" date="2009" name="Genome Res.">
        <title>Comparative genomics of protoploid Saccharomycetaceae.</title>
        <authorList>
            <consortium name="The Genolevures Consortium"/>
            <person name="Souciet J.-L."/>
            <person name="Dujon B."/>
            <person name="Gaillardin C."/>
            <person name="Johnston M."/>
            <person name="Baret P.V."/>
            <person name="Cliften P."/>
            <person name="Sherman D.J."/>
            <person name="Weissenbach J."/>
            <person name="Westhof E."/>
            <person name="Wincker P."/>
            <person name="Jubin C."/>
            <person name="Poulain J."/>
            <person name="Barbe V."/>
            <person name="Segurens B."/>
            <person name="Artiguenave F."/>
            <person name="Anthouard V."/>
            <person name="Vacherie B."/>
            <person name="Val M.-E."/>
            <person name="Fulton R.S."/>
            <person name="Minx P."/>
            <person name="Wilson R."/>
            <person name="Durrens P."/>
            <person name="Jean G."/>
            <person name="Marck C."/>
            <person name="Martin T."/>
            <person name="Nikolski M."/>
            <person name="Rolland T."/>
            <person name="Seret M.-L."/>
            <person name="Casaregola S."/>
            <person name="Despons L."/>
            <person name="Fairhead C."/>
            <person name="Fischer G."/>
            <person name="Lafontaine I."/>
            <person name="Leh V."/>
            <person name="Lemaire M."/>
            <person name="de Montigny J."/>
            <person name="Neuveglise C."/>
            <person name="Thierry A."/>
            <person name="Blanc-Lenfle I."/>
            <person name="Bleykasten C."/>
            <person name="Diffels J."/>
            <person name="Fritsch E."/>
            <person name="Frangeul L."/>
            <person name="Goeffon A."/>
            <person name="Jauniaux N."/>
            <person name="Kachouri-Lafond R."/>
            <person name="Payen C."/>
            <person name="Potier S."/>
            <person name="Pribylova L."/>
            <person name="Ozanne C."/>
            <person name="Richard G.-F."/>
            <person name="Sacerdot C."/>
            <person name="Straub M.-L."/>
            <person name="Talla E."/>
        </authorList>
    </citation>
    <scope>NUCLEOTIDE SEQUENCE [LARGE SCALE GENOMIC DNA]</scope>
    <source>
        <strain evidence="7">ATCC 56472 / CBS 6340 / NRRL Y-8284</strain>
    </source>
</reference>
<dbReference type="PANTHER" id="PTHR10746:SF6">
    <property type="entry name" value="LARGE RIBOSOMAL SUBUNIT PROTEIN UL4M"/>
    <property type="match status" value="1"/>
</dbReference>
<dbReference type="HOGENOM" id="CLU_041575_4_2_1"/>
<name>C5DLZ1_LACTC</name>
<dbReference type="EMBL" id="CU928171">
    <property type="protein sequence ID" value="CAR24802.1"/>
    <property type="molecule type" value="Genomic_DNA"/>
</dbReference>
<evidence type="ECO:0000313" key="6">
    <source>
        <dbReference type="EMBL" id="CAR24802.1"/>
    </source>
</evidence>
<dbReference type="InterPro" id="IPR002136">
    <property type="entry name" value="Ribosomal_uL4"/>
</dbReference>
<dbReference type="Proteomes" id="UP000002036">
    <property type="component" value="Chromosome G"/>
</dbReference>
<dbReference type="GO" id="GO:1990904">
    <property type="term" value="C:ribonucleoprotein complex"/>
    <property type="evidence" value="ECO:0007669"/>
    <property type="project" value="UniProtKB-KW"/>
</dbReference>
<dbReference type="eggNOG" id="KOG1624">
    <property type="taxonomic scope" value="Eukaryota"/>
</dbReference>
<protein>
    <recommendedName>
        <fullName evidence="4">Large ribosomal subunit protein uL4m</fullName>
    </recommendedName>
</protein>
<dbReference type="OrthoDB" id="275876at2759"/>
<evidence type="ECO:0000256" key="1">
    <source>
        <dbReference type="ARBA" id="ARBA00010528"/>
    </source>
</evidence>
<feature type="region of interest" description="Disordered" evidence="5">
    <location>
        <begin position="67"/>
        <end position="108"/>
    </location>
</feature>
<dbReference type="InParanoid" id="C5DLZ1"/>
<dbReference type="InterPro" id="IPR013005">
    <property type="entry name" value="Ribosomal_uL4-like"/>
</dbReference>
<proteinExistence type="inferred from homology"/>
<keyword evidence="7" id="KW-1185">Reference proteome</keyword>
<dbReference type="GeneID" id="8293505"/>
<accession>C5DLZ1</accession>
<dbReference type="Gene3D" id="3.40.1370.10">
    <property type="match status" value="1"/>
</dbReference>
<evidence type="ECO:0000256" key="3">
    <source>
        <dbReference type="ARBA" id="ARBA00023274"/>
    </source>
</evidence>
<gene>
    <name evidence="6" type="ordered locus">KLTH0G04642g</name>
</gene>
<keyword evidence="2" id="KW-0689">Ribosomal protein</keyword>
<evidence type="ECO:0000313" key="7">
    <source>
        <dbReference type="Proteomes" id="UP000002036"/>
    </source>
</evidence>
<dbReference type="AlphaFoldDB" id="C5DLZ1"/>
<keyword evidence="3" id="KW-0687">Ribonucleoprotein</keyword>
<evidence type="ECO:0000256" key="2">
    <source>
        <dbReference type="ARBA" id="ARBA00022980"/>
    </source>
</evidence>
<organism evidence="6 7">
    <name type="scientific">Lachancea thermotolerans (strain ATCC 56472 / CBS 6340 / NRRL Y-8284)</name>
    <name type="common">Yeast</name>
    <name type="synonym">Kluyveromyces thermotolerans</name>
    <dbReference type="NCBI Taxonomy" id="559295"/>
    <lineage>
        <taxon>Eukaryota</taxon>
        <taxon>Fungi</taxon>
        <taxon>Dikarya</taxon>
        <taxon>Ascomycota</taxon>
        <taxon>Saccharomycotina</taxon>
        <taxon>Saccharomycetes</taxon>
        <taxon>Saccharomycetales</taxon>
        <taxon>Saccharomycetaceae</taxon>
        <taxon>Lachancea</taxon>
    </lineage>
</organism>
<dbReference type="KEGG" id="lth:KLTH0G04642g"/>
<dbReference type="InterPro" id="IPR023574">
    <property type="entry name" value="Ribosomal_uL4_dom_sf"/>
</dbReference>
<comment type="similarity">
    <text evidence="1">Belongs to the universal ribosomal protein uL4 family.</text>
</comment>
<dbReference type="RefSeq" id="XP_002555239.1">
    <property type="nucleotide sequence ID" value="XM_002555193.1"/>
</dbReference>
<dbReference type="Pfam" id="PF00573">
    <property type="entry name" value="Ribosomal_L4"/>
    <property type="match status" value="1"/>
</dbReference>
<dbReference type="SUPFAM" id="SSF52166">
    <property type="entry name" value="Ribosomal protein L4"/>
    <property type="match status" value="1"/>
</dbReference>
<dbReference type="GO" id="GO:0006412">
    <property type="term" value="P:translation"/>
    <property type="evidence" value="ECO:0007669"/>
    <property type="project" value="InterPro"/>
</dbReference>
<dbReference type="PANTHER" id="PTHR10746">
    <property type="entry name" value="50S RIBOSOMAL PROTEIN L4"/>
    <property type="match status" value="1"/>
</dbReference>
<evidence type="ECO:0000256" key="4">
    <source>
        <dbReference type="ARBA" id="ARBA00040565"/>
    </source>
</evidence>